<name>A0AA38P9D5_9AGAR</name>
<organism evidence="2 3">
    <name type="scientific">Lentinula raphanica</name>
    <dbReference type="NCBI Taxonomy" id="153919"/>
    <lineage>
        <taxon>Eukaryota</taxon>
        <taxon>Fungi</taxon>
        <taxon>Dikarya</taxon>
        <taxon>Basidiomycota</taxon>
        <taxon>Agaricomycotina</taxon>
        <taxon>Agaricomycetes</taxon>
        <taxon>Agaricomycetidae</taxon>
        <taxon>Agaricales</taxon>
        <taxon>Marasmiineae</taxon>
        <taxon>Omphalotaceae</taxon>
        <taxon>Lentinula</taxon>
    </lineage>
</organism>
<accession>A0AA38P9D5</accession>
<dbReference type="Proteomes" id="UP001163846">
    <property type="component" value="Unassembled WGS sequence"/>
</dbReference>
<keyword evidence="3" id="KW-1185">Reference proteome</keyword>
<comment type="caution">
    <text evidence="2">The sequence shown here is derived from an EMBL/GenBank/DDBJ whole genome shotgun (WGS) entry which is preliminary data.</text>
</comment>
<keyword evidence="1" id="KW-0732">Signal</keyword>
<feature type="signal peptide" evidence="1">
    <location>
        <begin position="1"/>
        <end position="22"/>
    </location>
</feature>
<dbReference type="AlphaFoldDB" id="A0AA38P9D5"/>
<protein>
    <submittedName>
        <fullName evidence="2">Uncharacterized protein</fullName>
    </submittedName>
</protein>
<feature type="chain" id="PRO_5041246817" evidence="1">
    <location>
        <begin position="23"/>
        <end position="311"/>
    </location>
</feature>
<evidence type="ECO:0000313" key="2">
    <source>
        <dbReference type="EMBL" id="KAJ3838571.1"/>
    </source>
</evidence>
<evidence type="ECO:0000256" key="1">
    <source>
        <dbReference type="SAM" id="SignalP"/>
    </source>
</evidence>
<dbReference type="EMBL" id="MU806175">
    <property type="protein sequence ID" value="KAJ3838571.1"/>
    <property type="molecule type" value="Genomic_DNA"/>
</dbReference>
<gene>
    <name evidence="2" type="ORF">F5878DRAFT_641865</name>
</gene>
<proteinExistence type="predicted"/>
<evidence type="ECO:0000313" key="3">
    <source>
        <dbReference type="Proteomes" id="UP001163846"/>
    </source>
</evidence>
<sequence>MRLLFTPVFCLSFLCGPAHIFAIPVTTTNSSVPVHSNEDLEPTLPKSIIIHPRYNHINFSDTAGPNLDLSLQLKVYTEDRLEDEDFPEEWADKFRNAAEILLPWFLPILYETSWHQTNRDHITTMELPNNRLSFRATELIYDGRYLPLGQDPHDRVYYKMDVKIFLNGEHLERYHHYLYFLKSIFDEARTPLGVADVVRLEGRGVSAECDWFTFVGFLHERFGATFKRHLVYRELERGPFKRFHPEMSQWEHNTNPITKTVVPSTVYTNKHDTIFRFQDTETQGATAKAKGGSWKEKLKRIFRSGRKNLKS</sequence>
<reference evidence="2" key="1">
    <citation type="submission" date="2022-08" db="EMBL/GenBank/DDBJ databases">
        <authorList>
            <consortium name="DOE Joint Genome Institute"/>
            <person name="Min B."/>
            <person name="Riley R."/>
            <person name="Sierra-Patev S."/>
            <person name="Naranjo-Ortiz M."/>
            <person name="Looney B."/>
            <person name="Konkel Z."/>
            <person name="Slot J.C."/>
            <person name="Sakamoto Y."/>
            <person name="Steenwyk J.L."/>
            <person name="Rokas A."/>
            <person name="Carro J."/>
            <person name="Camarero S."/>
            <person name="Ferreira P."/>
            <person name="Molpeceres G."/>
            <person name="Ruiz-Duenas F.J."/>
            <person name="Serrano A."/>
            <person name="Henrissat B."/>
            <person name="Drula E."/>
            <person name="Hughes K.W."/>
            <person name="Mata J.L."/>
            <person name="Ishikawa N.K."/>
            <person name="Vargas-Isla R."/>
            <person name="Ushijima S."/>
            <person name="Smith C.A."/>
            <person name="Ahrendt S."/>
            <person name="Andreopoulos W."/>
            <person name="He G."/>
            <person name="Labutti K."/>
            <person name="Lipzen A."/>
            <person name="Ng V."/>
            <person name="Sandor L."/>
            <person name="Barry K."/>
            <person name="Martinez A.T."/>
            <person name="Xiao Y."/>
            <person name="Gibbons J.G."/>
            <person name="Terashima K."/>
            <person name="Hibbett D.S."/>
            <person name="Grigoriev I.V."/>
        </authorList>
    </citation>
    <scope>NUCLEOTIDE SEQUENCE</scope>
    <source>
        <strain evidence="2">TFB9207</strain>
    </source>
</reference>